<reference evidence="1 2" key="1">
    <citation type="submission" date="2021-06" db="EMBL/GenBank/DDBJ databases">
        <authorList>
            <person name="Palmer J.M."/>
        </authorList>
    </citation>
    <scope>NUCLEOTIDE SEQUENCE [LARGE SCALE GENOMIC DNA]</scope>
    <source>
        <strain evidence="1 2">MEX-2019</strain>
        <tissue evidence="1">Muscle</tissue>
    </source>
</reference>
<evidence type="ECO:0000313" key="2">
    <source>
        <dbReference type="Proteomes" id="UP001311232"/>
    </source>
</evidence>
<name>A0AAV9SR97_9TELE</name>
<proteinExistence type="predicted"/>
<protein>
    <recommendedName>
        <fullName evidence="3">Reverse transcriptase domain-containing protein</fullName>
    </recommendedName>
</protein>
<gene>
    <name evidence="1" type="ORF">CRENBAI_003878</name>
</gene>
<dbReference type="Proteomes" id="UP001311232">
    <property type="component" value="Unassembled WGS sequence"/>
</dbReference>
<keyword evidence="2" id="KW-1185">Reference proteome</keyword>
<comment type="caution">
    <text evidence="1">The sequence shown here is derived from an EMBL/GenBank/DDBJ whole genome shotgun (WGS) entry which is preliminary data.</text>
</comment>
<dbReference type="EMBL" id="JAHHUM010000013">
    <property type="protein sequence ID" value="KAK5623831.1"/>
    <property type="molecule type" value="Genomic_DNA"/>
</dbReference>
<organism evidence="1 2">
    <name type="scientific">Crenichthys baileyi</name>
    <name type="common">White River springfish</name>
    <dbReference type="NCBI Taxonomy" id="28760"/>
    <lineage>
        <taxon>Eukaryota</taxon>
        <taxon>Metazoa</taxon>
        <taxon>Chordata</taxon>
        <taxon>Craniata</taxon>
        <taxon>Vertebrata</taxon>
        <taxon>Euteleostomi</taxon>
        <taxon>Actinopterygii</taxon>
        <taxon>Neopterygii</taxon>
        <taxon>Teleostei</taxon>
        <taxon>Neoteleostei</taxon>
        <taxon>Acanthomorphata</taxon>
        <taxon>Ovalentaria</taxon>
        <taxon>Atherinomorphae</taxon>
        <taxon>Cyprinodontiformes</taxon>
        <taxon>Goodeidae</taxon>
        <taxon>Crenichthys</taxon>
    </lineage>
</organism>
<evidence type="ECO:0008006" key="3">
    <source>
        <dbReference type="Google" id="ProtNLM"/>
    </source>
</evidence>
<accession>A0AAV9SR97</accession>
<evidence type="ECO:0000313" key="1">
    <source>
        <dbReference type="EMBL" id="KAK5623831.1"/>
    </source>
</evidence>
<dbReference type="AlphaFoldDB" id="A0AAV9SR97"/>
<sequence length="99" mass="10924">MLVLMDLSDVFKTVDYNILTGRLDRGTVLSCMVGLSQTRSTLCHLAVKDVTKQRSYVGFLNAPFLGHFYSVSTSPVTTSPTIDVIYISVSPSQFVPNFN</sequence>